<dbReference type="AlphaFoldDB" id="A0A0N4VWS8"/>
<reference evidence="1" key="1">
    <citation type="submission" date="2017-02" db="UniProtKB">
        <authorList>
            <consortium name="WormBaseParasite"/>
        </authorList>
    </citation>
    <scope>IDENTIFICATION</scope>
</reference>
<protein>
    <submittedName>
        <fullName evidence="1">Rad21_Rec8 domain-containing protein</fullName>
    </submittedName>
</protein>
<organism evidence="1">
    <name type="scientific">Haemonchus placei</name>
    <name type="common">Barber's pole worm</name>
    <dbReference type="NCBI Taxonomy" id="6290"/>
    <lineage>
        <taxon>Eukaryota</taxon>
        <taxon>Metazoa</taxon>
        <taxon>Ecdysozoa</taxon>
        <taxon>Nematoda</taxon>
        <taxon>Chromadorea</taxon>
        <taxon>Rhabditida</taxon>
        <taxon>Rhabditina</taxon>
        <taxon>Rhabditomorpha</taxon>
        <taxon>Strongyloidea</taxon>
        <taxon>Trichostrongylidae</taxon>
        <taxon>Haemonchus</taxon>
    </lineage>
</organism>
<sequence>LTNFWEVSVQSKIVYRYDLAVYLGTPTNEKAVDCLRGEQDDSAVVARRKLCLQALHHALQCYGILSKGEAVIHDGASMMFSSEDLAHALKE</sequence>
<accession>A0A0N4VWS8</accession>
<dbReference type="WBParaSite" id="HPLM_0000174801-mRNA-1">
    <property type="protein sequence ID" value="HPLM_0000174801-mRNA-1"/>
    <property type="gene ID" value="HPLM_0000174801"/>
</dbReference>
<name>A0A0N4VWS8_HAEPC</name>
<proteinExistence type="predicted"/>
<evidence type="ECO:0000313" key="1">
    <source>
        <dbReference type="WBParaSite" id="HPLM_0000174801-mRNA-1"/>
    </source>
</evidence>